<dbReference type="Pfam" id="PF25780">
    <property type="entry name" value="TPR_IPO5"/>
    <property type="match status" value="1"/>
</dbReference>
<dbReference type="InterPro" id="IPR057600">
    <property type="entry name" value="TORTIFOLIA1/SINE1-2_N"/>
</dbReference>
<evidence type="ECO:0000256" key="7">
    <source>
        <dbReference type="ARBA" id="ARBA00023242"/>
    </source>
</evidence>
<keyword evidence="6" id="KW-0653">Protein transport</keyword>
<dbReference type="AlphaFoldDB" id="A0A6A6HNU1"/>
<evidence type="ECO:0000256" key="4">
    <source>
        <dbReference type="ARBA" id="ARBA00022490"/>
    </source>
</evidence>
<keyword evidence="11" id="KW-1185">Reference proteome</keyword>
<organism evidence="10 11">
    <name type="scientific">Viridothelium virens</name>
    <name type="common">Speckled blister lichen</name>
    <name type="synonym">Trypethelium virens</name>
    <dbReference type="NCBI Taxonomy" id="1048519"/>
    <lineage>
        <taxon>Eukaryota</taxon>
        <taxon>Fungi</taxon>
        <taxon>Dikarya</taxon>
        <taxon>Ascomycota</taxon>
        <taxon>Pezizomycotina</taxon>
        <taxon>Dothideomycetes</taxon>
        <taxon>Dothideomycetes incertae sedis</taxon>
        <taxon>Trypetheliales</taxon>
        <taxon>Trypetheliaceae</taxon>
        <taxon>Viridothelium</taxon>
    </lineage>
</organism>
<dbReference type="InterPro" id="IPR057672">
    <property type="entry name" value="TPR_IPO4/5"/>
</dbReference>
<name>A0A6A6HNU1_VIRVR</name>
<keyword evidence="5" id="KW-0677">Repeat</keyword>
<protein>
    <submittedName>
        <fullName evidence="10">ARM repeat-containing protein</fullName>
    </submittedName>
</protein>
<proteinExistence type="predicted"/>
<dbReference type="InterPro" id="IPR016024">
    <property type="entry name" value="ARM-type_fold"/>
</dbReference>
<sequence length="1082" mass="119368">MNEDQFVQLLESLLQPDTERVKAATATLNKEYYTSPTALGYLLHILTTNQNDQIKQLAAVESRKLVHKHWAAIPAEQRSQIRSRLLEYTLEENSTLIRHASARVVSAIAQLDLQNNEWPGLPGILQRGATGETARQREVAVYILYTLLEVASEMFIDNASDMLSLFNRTIQDPESTEVRINTMLATAQLAVCIDTDEDPQSLRLLQQALPNMVAVLKKAVDDGDEEHAMQAFEVFQTLLAGNPALLNQHFKSMVQFMLEIATDTDLSDDSRVQAISFLMQCVKFRRLKVQGLRVGEEITIRTLQIVPELGDLSGDEEDLSPARSALGLLDILANSLPPSQVVVPLLRAIGPYVTSQEPDKRRAGILALGMCVEGAPDFISTQLKEILPMVLHLLNDQDAKVRSAALNGVARLADDLAEDMGKEHAQLIPALVQNFDLALSQLHGPGGETNLDIVRQSCNAVDSLIEGLTKEDAAKYVPELVPRISQLFEYEEFKVKAAAIAAIGSIAAASEEAFLPYYEQTMSALGKNISLKDSQDELDLRATTCDSIGEIAAAVGAKPFQPYVQGLLVASEEALRLDHPRLKETSYILWSGIAKVYGEEFEPYLPGVVKGLLECLKQDEDELNVELGEEAKDLLGTEVTIAGKKIKVASAGDEYADEALDAYGDDDDDEWDDLETATAFAMEKEIAVEVIGDVLASTKSKYLPFFKSTVETVLPLMEHPYEGVRKTSITTLWRAYAMLWELAEQNGMEKWKPGLPLQVQPTSELNELGTLVISGTLAVWQEEEDRGTVTDINRSLAATLKLCGPAVLMKEDETVVGQIKDQILAVLDKSHPCQIDPGDEDDLAGALDESSEYDWLVIETAMEVVTCLAAALGDTFTQGWKEFEKPILKYASSQESTERSCAVGTIAECIGNMGAAVTPHTEGLMRVLLRRMGDEDPETKSNAVYGTGLLCEKSENEKEILSNYGTILGKLEPLLHSGQVARLLDNSAGCVSRMISKHKNQVPLQEVLPSLMELLPLREDYEENEPIFRMIVQLYQSGDETMRQLTAQLKPILPKVLGPPQEQLDEETRQQVTELAKYLESK</sequence>
<dbReference type="InterPro" id="IPR021133">
    <property type="entry name" value="HEAT_type_2"/>
</dbReference>
<keyword evidence="4" id="KW-0963">Cytoplasm</keyword>
<dbReference type="EMBL" id="ML991772">
    <property type="protein sequence ID" value="KAF2239512.1"/>
    <property type="molecule type" value="Genomic_DNA"/>
</dbReference>
<evidence type="ECO:0000256" key="1">
    <source>
        <dbReference type="ARBA" id="ARBA00004123"/>
    </source>
</evidence>
<evidence type="ECO:0000259" key="9">
    <source>
        <dbReference type="PROSITE" id="PS50166"/>
    </source>
</evidence>
<dbReference type="InterPro" id="IPR040122">
    <property type="entry name" value="Importin_beta"/>
</dbReference>
<dbReference type="Proteomes" id="UP000800092">
    <property type="component" value="Unassembled WGS sequence"/>
</dbReference>
<dbReference type="InterPro" id="IPR001494">
    <property type="entry name" value="Importin-beta_N"/>
</dbReference>
<feature type="domain" description="Importin N-terminal" evidence="9">
    <location>
        <begin position="24"/>
        <end position="91"/>
    </location>
</feature>
<dbReference type="InterPro" id="IPR011989">
    <property type="entry name" value="ARM-like"/>
</dbReference>
<dbReference type="SUPFAM" id="SSF48371">
    <property type="entry name" value="ARM repeat"/>
    <property type="match status" value="1"/>
</dbReference>
<evidence type="ECO:0000256" key="6">
    <source>
        <dbReference type="ARBA" id="ARBA00022927"/>
    </source>
</evidence>
<comment type="subcellular location">
    <subcellularLocation>
        <location evidence="2">Cytoplasm</location>
    </subcellularLocation>
    <subcellularLocation>
        <location evidence="1">Nucleus</location>
    </subcellularLocation>
</comment>
<evidence type="ECO:0000313" key="11">
    <source>
        <dbReference type="Proteomes" id="UP000800092"/>
    </source>
</evidence>
<evidence type="ECO:0000256" key="3">
    <source>
        <dbReference type="ARBA" id="ARBA00022448"/>
    </source>
</evidence>
<dbReference type="PROSITE" id="PS50166">
    <property type="entry name" value="IMPORTIN_B_NT"/>
    <property type="match status" value="1"/>
</dbReference>
<keyword evidence="7" id="KW-0539">Nucleus</keyword>
<dbReference type="GO" id="GO:0005737">
    <property type="term" value="C:cytoplasm"/>
    <property type="evidence" value="ECO:0007669"/>
    <property type="project" value="UniProtKB-SubCell"/>
</dbReference>
<evidence type="ECO:0000256" key="2">
    <source>
        <dbReference type="ARBA" id="ARBA00004496"/>
    </source>
</evidence>
<dbReference type="PANTHER" id="PTHR10527">
    <property type="entry name" value="IMPORTIN BETA"/>
    <property type="match status" value="1"/>
</dbReference>
<evidence type="ECO:0000313" key="10">
    <source>
        <dbReference type="EMBL" id="KAF2239512.1"/>
    </source>
</evidence>
<evidence type="ECO:0000256" key="8">
    <source>
        <dbReference type="PROSITE-ProRule" id="PRU00103"/>
    </source>
</evidence>
<dbReference type="GO" id="GO:0031267">
    <property type="term" value="F:small GTPase binding"/>
    <property type="evidence" value="ECO:0007669"/>
    <property type="project" value="InterPro"/>
</dbReference>
<dbReference type="OrthoDB" id="7862313at2759"/>
<dbReference type="GO" id="GO:0006606">
    <property type="term" value="P:protein import into nucleus"/>
    <property type="evidence" value="ECO:0007669"/>
    <property type="project" value="InterPro"/>
</dbReference>
<dbReference type="Pfam" id="PF03810">
    <property type="entry name" value="IBN_N"/>
    <property type="match status" value="1"/>
</dbReference>
<keyword evidence="3" id="KW-0813">Transport</keyword>
<gene>
    <name evidence="10" type="ORF">EV356DRAFT_528110</name>
</gene>
<dbReference type="Gene3D" id="1.25.10.10">
    <property type="entry name" value="Leucine-rich Repeat Variant"/>
    <property type="match status" value="1"/>
</dbReference>
<dbReference type="SMART" id="SM00913">
    <property type="entry name" value="IBN_N"/>
    <property type="match status" value="1"/>
</dbReference>
<dbReference type="PROSITE" id="PS50077">
    <property type="entry name" value="HEAT_REPEAT"/>
    <property type="match status" value="1"/>
</dbReference>
<reference evidence="10" key="1">
    <citation type="journal article" date="2020" name="Stud. Mycol.">
        <title>101 Dothideomycetes genomes: a test case for predicting lifestyles and emergence of pathogens.</title>
        <authorList>
            <person name="Haridas S."/>
            <person name="Albert R."/>
            <person name="Binder M."/>
            <person name="Bloem J."/>
            <person name="Labutti K."/>
            <person name="Salamov A."/>
            <person name="Andreopoulos B."/>
            <person name="Baker S."/>
            <person name="Barry K."/>
            <person name="Bills G."/>
            <person name="Bluhm B."/>
            <person name="Cannon C."/>
            <person name="Castanera R."/>
            <person name="Culley D."/>
            <person name="Daum C."/>
            <person name="Ezra D."/>
            <person name="Gonzalez J."/>
            <person name="Henrissat B."/>
            <person name="Kuo A."/>
            <person name="Liang C."/>
            <person name="Lipzen A."/>
            <person name="Lutzoni F."/>
            <person name="Magnuson J."/>
            <person name="Mondo S."/>
            <person name="Nolan M."/>
            <person name="Ohm R."/>
            <person name="Pangilinan J."/>
            <person name="Park H.-J."/>
            <person name="Ramirez L."/>
            <person name="Alfaro M."/>
            <person name="Sun H."/>
            <person name="Tritt A."/>
            <person name="Yoshinaga Y."/>
            <person name="Zwiers L.-H."/>
            <person name="Turgeon B."/>
            <person name="Goodwin S."/>
            <person name="Spatafora J."/>
            <person name="Crous P."/>
            <person name="Grigoriev I."/>
        </authorList>
    </citation>
    <scope>NUCLEOTIDE SEQUENCE</scope>
    <source>
        <strain evidence="10">Tuck. ex Michener</strain>
    </source>
</reference>
<dbReference type="GO" id="GO:0005634">
    <property type="term" value="C:nucleus"/>
    <property type="evidence" value="ECO:0007669"/>
    <property type="project" value="UniProtKB-ARBA"/>
</dbReference>
<feature type="repeat" description="HEAT" evidence="8">
    <location>
        <begin position="386"/>
        <end position="424"/>
    </location>
</feature>
<dbReference type="Pfam" id="PF24714">
    <property type="entry name" value="TOR1L1_N"/>
    <property type="match status" value="1"/>
</dbReference>
<evidence type="ECO:0000256" key="5">
    <source>
        <dbReference type="ARBA" id="ARBA00022737"/>
    </source>
</evidence>
<accession>A0A6A6HNU1</accession>